<dbReference type="AlphaFoldDB" id="A0A7U6JHV3"/>
<name>A0A7U6JHV3_9GAMM</name>
<protein>
    <recommendedName>
        <fullName evidence="4">Copper chaperone PCu(A)C</fullName>
    </recommendedName>
</protein>
<accession>A0A7U6JHV3</accession>
<proteinExistence type="predicted"/>
<evidence type="ECO:0000256" key="1">
    <source>
        <dbReference type="SAM" id="SignalP"/>
    </source>
</evidence>
<dbReference type="Proteomes" id="UP000031631">
    <property type="component" value="Chromosome"/>
</dbReference>
<dbReference type="KEGG" id="tbn:TBH_C1944"/>
<evidence type="ECO:0000313" key="2">
    <source>
        <dbReference type="EMBL" id="BAO44859.1"/>
    </source>
</evidence>
<evidence type="ECO:0008006" key="4">
    <source>
        <dbReference type="Google" id="ProtNLM"/>
    </source>
</evidence>
<gene>
    <name evidence="2" type="ORF">TBH_C1944</name>
</gene>
<dbReference type="EMBL" id="AP012273">
    <property type="protein sequence ID" value="BAO44859.1"/>
    <property type="molecule type" value="Genomic_DNA"/>
</dbReference>
<feature type="chain" id="PRO_5031511224" description="Copper chaperone PCu(A)C" evidence="1">
    <location>
        <begin position="21"/>
        <end position="166"/>
    </location>
</feature>
<keyword evidence="1" id="KW-0732">Signal</keyword>
<dbReference type="RefSeq" id="WP_041068099.1">
    <property type="nucleotide sequence ID" value="NZ_AP012273.1"/>
</dbReference>
<reference evidence="2 3" key="1">
    <citation type="journal article" date="2014" name="PLoS ONE">
        <title>Physiological and genomic features of a novel sulfur-oxidizing gammaproteobacterium belonging to a previously uncultivated symbiotic lineage isolated from a hydrothermal vent.</title>
        <authorList>
            <person name="Nunoura T."/>
            <person name="Takaki Y."/>
            <person name="Kazama H."/>
            <person name="Kakuta J."/>
            <person name="Shimamura S."/>
            <person name="Makita H."/>
            <person name="Hirai M."/>
            <person name="Miyazaki M."/>
            <person name="Takai K."/>
        </authorList>
    </citation>
    <scope>NUCLEOTIDE SEQUENCE [LARGE SCALE GENOMIC DNA]</scope>
    <source>
        <strain evidence="2 3">Hiromi1</strain>
    </source>
</reference>
<sequence>MKTMKMIVLCLTLIPLMIHAEPTPDIPDQLAGQLSTLPAKGKIPVYAISMKIDLDGSTLNKNIGVLAGETAVLSFMDDDGPAGYEIRINTPKHANLLGDVPYGKIKVKVLDKSERKEVLAEPVLMSPLNGDKVQVELGGNEAEGLSIAMRVKQFYIDAVIADAEKK</sequence>
<keyword evidence="3" id="KW-1185">Reference proteome</keyword>
<feature type="signal peptide" evidence="1">
    <location>
        <begin position="1"/>
        <end position="20"/>
    </location>
</feature>
<organism evidence="2 3">
    <name type="scientific">Thiolapillus brandeum</name>
    <dbReference type="NCBI Taxonomy" id="1076588"/>
    <lineage>
        <taxon>Bacteria</taxon>
        <taxon>Pseudomonadati</taxon>
        <taxon>Pseudomonadota</taxon>
        <taxon>Gammaproteobacteria</taxon>
        <taxon>Chromatiales</taxon>
        <taxon>Sedimenticolaceae</taxon>
        <taxon>Thiolapillus</taxon>
    </lineage>
</organism>
<evidence type="ECO:0000313" key="3">
    <source>
        <dbReference type="Proteomes" id="UP000031631"/>
    </source>
</evidence>